<protein>
    <recommendedName>
        <fullName evidence="4">Integral membrane protein</fullName>
    </recommendedName>
</protein>
<dbReference type="RefSeq" id="WP_267624366.1">
    <property type="nucleotide sequence ID" value="NZ_JAODIW010000008.1"/>
</dbReference>
<dbReference type="Proteomes" id="UP001595921">
    <property type="component" value="Unassembled WGS sequence"/>
</dbReference>
<evidence type="ECO:0000256" key="1">
    <source>
        <dbReference type="SAM" id="Phobius"/>
    </source>
</evidence>
<accession>A0ABD5PC57</accession>
<organism evidence="2 3">
    <name type="scientific">Halobium salinum</name>
    <dbReference type="NCBI Taxonomy" id="1364940"/>
    <lineage>
        <taxon>Archaea</taxon>
        <taxon>Methanobacteriati</taxon>
        <taxon>Methanobacteriota</taxon>
        <taxon>Stenosarchaea group</taxon>
        <taxon>Halobacteria</taxon>
        <taxon>Halobacteriales</taxon>
        <taxon>Haloferacaceae</taxon>
        <taxon>Halobium</taxon>
    </lineage>
</organism>
<keyword evidence="1" id="KW-0472">Membrane</keyword>
<dbReference type="EMBL" id="JBHSDS010000006">
    <property type="protein sequence ID" value="MFC4358054.1"/>
    <property type="molecule type" value="Genomic_DNA"/>
</dbReference>
<feature type="transmembrane region" description="Helical" evidence="1">
    <location>
        <begin position="91"/>
        <end position="111"/>
    </location>
</feature>
<proteinExistence type="predicted"/>
<gene>
    <name evidence="2" type="ORF">ACFO0N_08855</name>
</gene>
<dbReference type="AlphaFoldDB" id="A0ABD5PC57"/>
<evidence type="ECO:0000313" key="3">
    <source>
        <dbReference type="Proteomes" id="UP001595921"/>
    </source>
</evidence>
<name>A0ABD5PC57_9EURY</name>
<feature type="transmembrane region" description="Helical" evidence="1">
    <location>
        <begin position="24"/>
        <end position="45"/>
    </location>
</feature>
<evidence type="ECO:0000313" key="2">
    <source>
        <dbReference type="EMBL" id="MFC4358054.1"/>
    </source>
</evidence>
<feature type="transmembrane region" description="Helical" evidence="1">
    <location>
        <begin position="131"/>
        <end position="149"/>
    </location>
</feature>
<reference evidence="2 3" key="1">
    <citation type="journal article" date="2019" name="Int. J. Syst. Evol. Microbiol.">
        <title>The Global Catalogue of Microorganisms (GCM) 10K type strain sequencing project: providing services to taxonomists for standard genome sequencing and annotation.</title>
        <authorList>
            <consortium name="The Broad Institute Genomics Platform"/>
            <consortium name="The Broad Institute Genome Sequencing Center for Infectious Disease"/>
            <person name="Wu L."/>
            <person name="Ma J."/>
        </authorList>
    </citation>
    <scope>NUCLEOTIDE SEQUENCE [LARGE SCALE GENOMIC DNA]</scope>
    <source>
        <strain evidence="2 3">CGMCC 1.12553</strain>
    </source>
</reference>
<comment type="caution">
    <text evidence="2">The sequence shown here is derived from an EMBL/GenBank/DDBJ whole genome shotgun (WGS) entry which is preliminary data.</text>
</comment>
<keyword evidence="1" id="KW-1133">Transmembrane helix</keyword>
<feature type="transmembrane region" description="Helical" evidence="1">
    <location>
        <begin position="57"/>
        <end position="79"/>
    </location>
</feature>
<sequence>MTEFTETGGRIDTERSTGAVRPRLLAYAIAAWVGMVVVALLNATLRELFVTPVAGDYPAHVVSTLTLLVALGALVYVYFGRVPMHTRAERWLVGALWAGLTVAFELLFGHFVAGDSWASLLELYDVTAGRIWVLVPLFLLVAPVLVGRLSKR</sequence>
<evidence type="ECO:0008006" key="4">
    <source>
        <dbReference type="Google" id="ProtNLM"/>
    </source>
</evidence>
<keyword evidence="3" id="KW-1185">Reference proteome</keyword>
<keyword evidence="1" id="KW-0812">Transmembrane</keyword>